<comment type="caution">
    <text evidence="3">The sequence shown here is derived from an EMBL/GenBank/DDBJ whole genome shotgun (WGS) entry which is preliminary data.</text>
</comment>
<protein>
    <recommendedName>
        <fullName evidence="2">NADP-dependent oxidoreductase domain-containing protein</fullName>
    </recommendedName>
</protein>
<keyword evidence="1" id="KW-0560">Oxidoreductase</keyword>
<dbReference type="InterPro" id="IPR023210">
    <property type="entry name" value="NADP_OxRdtase_dom"/>
</dbReference>
<evidence type="ECO:0000313" key="3">
    <source>
        <dbReference type="EMBL" id="KAJ3051122.1"/>
    </source>
</evidence>
<dbReference type="GO" id="GO:0016491">
    <property type="term" value="F:oxidoreductase activity"/>
    <property type="evidence" value="ECO:0007669"/>
    <property type="project" value="UniProtKB-KW"/>
</dbReference>
<reference evidence="3" key="1">
    <citation type="submission" date="2020-05" db="EMBL/GenBank/DDBJ databases">
        <title>Phylogenomic resolution of chytrid fungi.</title>
        <authorList>
            <person name="Stajich J.E."/>
            <person name="Amses K."/>
            <person name="Simmons R."/>
            <person name="Seto K."/>
            <person name="Myers J."/>
            <person name="Bonds A."/>
            <person name="Quandt C.A."/>
            <person name="Barry K."/>
            <person name="Liu P."/>
            <person name="Grigoriev I."/>
            <person name="Longcore J.E."/>
            <person name="James T.Y."/>
        </authorList>
    </citation>
    <scope>NUCLEOTIDE SEQUENCE</scope>
    <source>
        <strain evidence="3">JEL0318</strain>
    </source>
</reference>
<dbReference type="Proteomes" id="UP001212841">
    <property type="component" value="Unassembled WGS sequence"/>
</dbReference>
<name>A0AAD5SIV6_9FUNG</name>
<evidence type="ECO:0000313" key="4">
    <source>
        <dbReference type="Proteomes" id="UP001212841"/>
    </source>
</evidence>
<gene>
    <name evidence="3" type="ORF">HK097_007907</name>
</gene>
<evidence type="ECO:0000259" key="2">
    <source>
        <dbReference type="Pfam" id="PF00248"/>
    </source>
</evidence>
<dbReference type="CDD" id="cd19075">
    <property type="entry name" value="AKR_AKR7A1-5"/>
    <property type="match status" value="1"/>
</dbReference>
<dbReference type="AlphaFoldDB" id="A0AAD5SIV6"/>
<evidence type="ECO:0000256" key="1">
    <source>
        <dbReference type="ARBA" id="ARBA00023002"/>
    </source>
</evidence>
<dbReference type="PANTHER" id="PTHR43364:SF4">
    <property type="entry name" value="NAD(P)-LINKED OXIDOREDUCTASE SUPERFAMILY PROTEIN"/>
    <property type="match status" value="1"/>
</dbReference>
<dbReference type="InterPro" id="IPR036812">
    <property type="entry name" value="NAD(P)_OxRdtase_dom_sf"/>
</dbReference>
<proteinExistence type="predicted"/>
<dbReference type="EMBL" id="JADGJD010000432">
    <property type="protein sequence ID" value="KAJ3051122.1"/>
    <property type="molecule type" value="Genomic_DNA"/>
</dbReference>
<dbReference type="PRINTS" id="PR00069">
    <property type="entry name" value="ALDKETRDTASE"/>
</dbReference>
<dbReference type="InterPro" id="IPR020471">
    <property type="entry name" value="AKR"/>
</dbReference>
<dbReference type="InterPro" id="IPR050523">
    <property type="entry name" value="AKR_Detox_Biosynth"/>
</dbReference>
<sequence length="314" mass="34902">MTSQLPTLVYGSGNLMAGDVEEARQFLDLVEKLGIKQVDTARIYGESEAVLGKLKSHERFLIDTKAPGFGAPQAQSKENLPQALKTSFEALGVEKVNIYYLHSPDLTTPFAETLAAINDLYKQGRFTHFGLSNFSAEQVEEVVAIAKENNYVLPTYYQGNYNPVSRHIESDLFPVLRKHSIKFLAYSPVAGGFLSKTPSQIQTAAAGRWDPNSFIGALYTKLYVKPKLLEGLQEWSAISEEFGIPRSELAYRFVAYHSALGKDDGIILGATKLEQLEETVEGLRRGPLPEGAVERIDRVWKLVEKDAPKDNFRG</sequence>
<dbReference type="PANTHER" id="PTHR43364">
    <property type="entry name" value="NADH-SPECIFIC METHYLGLYOXAL REDUCTASE-RELATED"/>
    <property type="match status" value="1"/>
</dbReference>
<keyword evidence="4" id="KW-1185">Reference proteome</keyword>
<dbReference type="SUPFAM" id="SSF51430">
    <property type="entry name" value="NAD(P)-linked oxidoreductase"/>
    <property type="match status" value="1"/>
</dbReference>
<feature type="domain" description="NADP-dependent oxidoreductase" evidence="2">
    <location>
        <begin position="8"/>
        <end position="300"/>
    </location>
</feature>
<dbReference type="Pfam" id="PF00248">
    <property type="entry name" value="Aldo_ket_red"/>
    <property type="match status" value="1"/>
</dbReference>
<accession>A0AAD5SIV6</accession>
<dbReference type="Gene3D" id="3.20.20.100">
    <property type="entry name" value="NADP-dependent oxidoreductase domain"/>
    <property type="match status" value="1"/>
</dbReference>
<organism evidence="3 4">
    <name type="scientific">Rhizophlyctis rosea</name>
    <dbReference type="NCBI Taxonomy" id="64517"/>
    <lineage>
        <taxon>Eukaryota</taxon>
        <taxon>Fungi</taxon>
        <taxon>Fungi incertae sedis</taxon>
        <taxon>Chytridiomycota</taxon>
        <taxon>Chytridiomycota incertae sedis</taxon>
        <taxon>Chytridiomycetes</taxon>
        <taxon>Rhizophlyctidales</taxon>
        <taxon>Rhizophlyctidaceae</taxon>
        <taxon>Rhizophlyctis</taxon>
    </lineage>
</organism>